<sequence length="422" mass="46060">MTTQKKPLHEDWIAVILAFTAILLICLGLRPSMPKFDWNNGDSLVAKLTDLSNLGKMGSLYLWVLGALIIAFLLGGKKITFQLATGLLAIMAISMFAQVITGNAWVKDLGIEIVLFSLLLGLFISNVLGVPAWLRAVLQTELFIKTGLVLLGSGIIFQELVKGGGLGVLQSVVVVFTVWYFTFWLCKQFKLDDEFRMMISSAVSICGVSAAIATSGAIEGDNKKLSHVISLVLIVAIPMMIFMPYVARWMNMPPEVAGAWLGGTIDTSGAVVAAGTMLGEEALKYATLVKFSQNVLLGIAAFLISVWWTYSKKETNQPKPGLRTIWDRFPKFVLGFILVSLLFSFVLSPAFVKEIKGNIKDLQTCFFAIAFACIGLETKFTDIFKMENGRPAMAFIIAQVFNILVTLGMAYLVFGGLFGGES</sequence>
<evidence type="ECO:0000313" key="9">
    <source>
        <dbReference type="Proteomes" id="UP000279089"/>
    </source>
</evidence>
<comment type="subcellular location">
    <subcellularLocation>
        <location evidence="1">Cell membrane</location>
        <topology evidence="1">Multi-pass membrane protein</topology>
    </subcellularLocation>
</comment>
<comment type="caution">
    <text evidence="8">The sequence shown here is derived from an EMBL/GenBank/DDBJ whole genome shotgun (WGS) entry which is preliminary data.</text>
</comment>
<evidence type="ECO:0000256" key="1">
    <source>
        <dbReference type="ARBA" id="ARBA00004651"/>
    </source>
</evidence>
<keyword evidence="3" id="KW-1003">Cell membrane</keyword>
<feature type="transmembrane region" description="Helical" evidence="7">
    <location>
        <begin position="111"/>
        <end position="130"/>
    </location>
</feature>
<feature type="transmembrane region" description="Helical" evidence="7">
    <location>
        <begin position="259"/>
        <end position="279"/>
    </location>
</feature>
<dbReference type="EMBL" id="RMBX01000017">
    <property type="protein sequence ID" value="RPD38162.1"/>
    <property type="molecule type" value="Genomic_DNA"/>
</dbReference>
<feature type="transmembrane region" description="Helical" evidence="7">
    <location>
        <begin position="291"/>
        <end position="311"/>
    </location>
</feature>
<reference evidence="9" key="1">
    <citation type="submission" date="2018-11" db="EMBL/GenBank/DDBJ databases">
        <title>Chitinophaga lutea sp.nov., isolate from arsenic contaminated soil.</title>
        <authorList>
            <person name="Zong Y."/>
        </authorList>
    </citation>
    <scope>NUCLEOTIDE SEQUENCE [LARGE SCALE GENOMIC DNA]</scope>
    <source>
        <strain evidence="9">YLT18</strain>
    </source>
</reference>
<keyword evidence="9" id="KW-1185">Reference proteome</keyword>
<evidence type="ECO:0000256" key="2">
    <source>
        <dbReference type="ARBA" id="ARBA00007977"/>
    </source>
</evidence>
<dbReference type="PANTHER" id="PTHR30106:SF1">
    <property type="entry name" value="UPF0324 MEMBRANE PROTEIN FN0533"/>
    <property type="match status" value="1"/>
</dbReference>
<feature type="transmembrane region" description="Helical" evidence="7">
    <location>
        <begin position="364"/>
        <end position="380"/>
    </location>
</feature>
<feature type="transmembrane region" description="Helical" evidence="7">
    <location>
        <begin position="142"/>
        <end position="161"/>
    </location>
</feature>
<dbReference type="PANTHER" id="PTHR30106">
    <property type="entry name" value="INNER MEMBRANE PROTEIN YEIH-RELATED"/>
    <property type="match status" value="1"/>
</dbReference>
<evidence type="ECO:0000256" key="5">
    <source>
        <dbReference type="ARBA" id="ARBA00022989"/>
    </source>
</evidence>
<keyword evidence="6 7" id="KW-0472">Membrane</keyword>
<feature type="transmembrane region" description="Helical" evidence="7">
    <location>
        <begin position="60"/>
        <end position="76"/>
    </location>
</feature>
<dbReference type="Pfam" id="PF03601">
    <property type="entry name" value="Cons_hypoth698"/>
    <property type="match status" value="1"/>
</dbReference>
<organism evidence="8 9">
    <name type="scientific">Chitinophaga barathri</name>
    <dbReference type="NCBI Taxonomy" id="1647451"/>
    <lineage>
        <taxon>Bacteria</taxon>
        <taxon>Pseudomonadati</taxon>
        <taxon>Bacteroidota</taxon>
        <taxon>Chitinophagia</taxon>
        <taxon>Chitinophagales</taxon>
        <taxon>Chitinophagaceae</taxon>
        <taxon>Chitinophaga</taxon>
    </lineage>
</organism>
<feature type="transmembrane region" description="Helical" evidence="7">
    <location>
        <begin position="12"/>
        <end position="30"/>
    </location>
</feature>
<comment type="similarity">
    <text evidence="2">Belongs to the UPF0324 family.</text>
</comment>
<feature type="transmembrane region" description="Helical" evidence="7">
    <location>
        <begin position="392"/>
        <end position="414"/>
    </location>
</feature>
<feature type="transmembrane region" description="Helical" evidence="7">
    <location>
        <begin position="198"/>
        <end position="218"/>
    </location>
</feature>
<name>A0A3N4M4V4_9BACT</name>
<proteinExistence type="inferred from homology"/>
<dbReference type="Proteomes" id="UP000279089">
    <property type="component" value="Unassembled WGS sequence"/>
</dbReference>
<keyword evidence="5 7" id="KW-1133">Transmembrane helix</keyword>
<dbReference type="RefSeq" id="WP_120515973.1">
    <property type="nucleotide sequence ID" value="NZ_QXZY01000004.1"/>
</dbReference>
<feature type="transmembrane region" description="Helical" evidence="7">
    <location>
        <begin position="332"/>
        <end position="352"/>
    </location>
</feature>
<accession>A0A3N4M4V4</accession>
<evidence type="ECO:0000256" key="6">
    <source>
        <dbReference type="ARBA" id="ARBA00023136"/>
    </source>
</evidence>
<evidence type="ECO:0000256" key="7">
    <source>
        <dbReference type="SAM" id="Phobius"/>
    </source>
</evidence>
<evidence type="ECO:0000256" key="3">
    <source>
        <dbReference type="ARBA" id="ARBA00022475"/>
    </source>
</evidence>
<feature type="transmembrane region" description="Helical" evidence="7">
    <location>
        <begin position="167"/>
        <end position="186"/>
    </location>
</feature>
<dbReference type="InterPro" id="IPR018383">
    <property type="entry name" value="UPF0324_pro"/>
</dbReference>
<dbReference type="GO" id="GO:0005886">
    <property type="term" value="C:plasma membrane"/>
    <property type="evidence" value="ECO:0007669"/>
    <property type="project" value="UniProtKB-SubCell"/>
</dbReference>
<protein>
    <submittedName>
        <fullName evidence="8">Putative sulfate exporter family transporter</fullName>
    </submittedName>
</protein>
<feature type="transmembrane region" description="Helical" evidence="7">
    <location>
        <begin position="83"/>
        <end position="105"/>
    </location>
</feature>
<evidence type="ECO:0000313" key="8">
    <source>
        <dbReference type="EMBL" id="RPD38162.1"/>
    </source>
</evidence>
<evidence type="ECO:0000256" key="4">
    <source>
        <dbReference type="ARBA" id="ARBA00022692"/>
    </source>
</evidence>
<feature type="transmembrane region" description="Helical" evidence="7">
    <location>
        <begin position="224"/>
        <end position="247"/>
    </location>
</feature>
<gene>
    <name evidence="8" type="ORF">EG028_26235</name>
</gene>
<dbReference type="OrthoDB" id="9766798at2"/>
<keyword evidence="4 7" id="KW-0812">Transmembrane</keyword>
<dbReference type="AlphaFoldDB" id="A0A3N4M4V4"/>